<feature type="region of interest" description="Disordered" evidence="1">
    <location>
        <begin position="80"/>
        <end position="124"/>
    </location>
</feature>
<proteinExistence type="predicted"/>
<accession>A0A1R3K4W6</accession>
<keyword evidence="3" id="KW-1185">Reference proteome</keyword>
<comment type="caution">
    <text evidence="2">The sequence shown here is derived from an EMBL/GenBank/DDBJ whole genome shotgun (WGS) entry which is preliminary data.</text>
</comment>
<dbReference type="Proteomes" id="UP000187203">
    <property type="component" value="Unassembled WGS sequence"/>
</dbReference>
<sequence length="202" mass="23265">MAFQAQPSLGFQVVKYQGNSKFHVAILDRSATEIKYPYTTSSNYHEELKRSSVESEDDDNIEIIEEIPPAPSRKFREKLQVPCPRPPKKMRSTNSANKTEVKLKSEGMAPQAKHNRGPAMKAGESTKTLRAREKFLAHHRAAEAFQSENPFFIRVMQPSYVGLTRSCKLAGVEKTWKFLKQMNLEIKNFWSKYGFFKADMQW</sequence>
<dbReference type="EMBL" id="AWUE01014684">
    <property type="protein sequence ID" value="OMP02130.1"/>
    <property type="molecule type" value="Genomic_DNA"/>
</dbReference>
<dbReference type="STRING" id="93759.A0A1R3K4W6"/>
<protein>
    <submittedName>
        <fullName evidence="2">Uncharacterized protein</fullName>
    </submittedName>
</protein>
<dbReference type="AlphaFoldDB" id="A0A1R3K4W6"/>
<reference evidence="3" key="1">
    <citation type="submission" date="2013-09" db="EMBL/GenBank/DDBJ databases">
        <title>Corchorus olitorius genome sequencing.</title>
        <authorList>
            <person name="Alam M."/>
            <person name="Haque M.S."/>
            <person name="Islam M.S."/>
            <person name="Emdad E.M."/>
            <person name="Islam M.M."/>
            <person name="Ahmed B."/>
            <person name="Halim A."/>
            <person name="Hossen Q.M.M."/>
            <person name="Hossain M.Z."/>
            <person name="Ahmed R."/>
            <person name="Khan M.M."/>
            <person name="Islam R."/>
            <person name="Rashid M.M."/>
            <person name="Khan S.A."/>
            <person name="Rahman M.S."/>
            <person name="Alam M."/>
            <person name="Yahiya A.S."/>
            <person name="Khan M.S."/>
            <person name="Azam M.S."/>
            <person name="Haque T."/>
            <person name="Lashkar M.Z.H."/>
            <person name="Akhand A.I."/>
            <person name="Morshed G."/>
            <person name="Roy S."/>
            <person name="Uddin K.S."/>
            <person name="Rabeya T."/>
            <person name="Hossain A.S."/>
            <person name="Chowdhury A."/>
            <person name="Snigdha A.R."/>
            <person name="Mortoza M.S."/>
            <person name="Matin S.A."/>
            <person name="Hoque S.M.E."/>
            <person name="Islam M.K."/>
            <person name="Roy D.K."/>
            <person name="Haider R."/>
            <person name="Moosa M.M."/>
            <person name="Elias S.M."/>
            <person name="Hasan A.M."/>
            <person name="Jahan S."/>
            <person name="Shafiuddin M."/>
            <person name="Mahmood N."/>
            <person name="Shommy N.S."/>
        </authorList>
    </citation>
    <scope>NUCLEOTIDE SEQUENCE [LARGE SCALE GENOMIC DNA]</scope>
    <source>
        <strain evidence="3">cv. O-4</strain>
    </source>
</reference>
<gene>
    <name evidence="2" type="ORF">COLO4_11314</name>
</gene>
<evidence type="ECO:0000256" key="1">
    <source>
        <dbReference type="SAM" id="MobiDB-lite"/>
    </source>
</evidence>
<name>A0A1R3K4W6_9ROSI</name>
<dbReference type="OrthoDB" id="967738at2759"/>
<organism evidence="2 3">
    <name type="scientific">Corchorus olitorius</name>
    <dbReference type="NCBI Taxonomy" id="93759"/>
    <lineage>
        <taxon>Eukaryota</taxon>
        <taxon>Viridiplantae</taxon>
        <taxon>Streptophyta</taxon>
        <taxon>Embryophyta</taxon>
        <taxon>Tracheophyta</taxon>
        <taxon>Spermatophyta</taxon>
        <taxon>Magnoliopsida</taxon>
        <taxon>eudicotyledons</taxon>
        <taxon>Gunneridae</taxon>
        <taxon>Pentapetalae</taxon>
        <taxon>rosids</taxon>
        <taxon>malvids</taxon>
        <taxon>Malvales</taxon>
        <taxon>Malvaceae</taxon>
        <taxon>Grewioideae</taxon>
        <taxon>Apeibeae</taxon>
        <taxon>Corchorus</taxon>
    </lineage>
</organism>
<evidence type="ECO:0000313" key="3">
    <source>
        <dbReference type="Proteomes" id="UP000187203"/>
    </source>
</evidence>
<evidence type="ECO:0000313" key="2">
    <source>
        <dbReference type="EMBL" id="OMP02130.1"/>
    </source>
</evidence>